<dbReference type="Proteomes" id="UP001358586">
    <property type="component" value="Chromosome 4"/>
</dbReference>
<sequence length="108" mass="12580">MDIDHEPVRGTRPLSEIYESADVATVEPTCFEEAQAQEGWRQAMLDEMSMIHKNKTWELVAKPAHKKVIALERIRWLDQKRVLRLVDWCFDHGSAGSIVPYQVCEHYN</sequence>
<protein>
    <submittedName>
        <fullName evidence="1">Uncharacterized protein</fullName>
    </submittedName>
</protein>
<dbReference type="EMBL" id="JARKNE010000004">
    <property type="protein sequence ID" value="KAK5836067.1"/>
    <property type="molecule type" value="Genomic_DNA"/>
</dbReference>
<gene>
    <name evidence="1" type="ORF">PVK06_011814</name>
</gene>
<keyword evidence="2" id="KW-1185">Reference proteome</keyword>
<evidence type="ECO:0000313" key="1">
    <source>
        <dbReference type="EMBL" id="KAK5836067.1"/>
    </source>
</evidence>
<organism evidence="1 2">
    <name type="scientific">Gossypium arboreum</name>
    <name type="common">Tree cotton</name>
    <name type="synonym">Gossypium nanking</name>
    <dbReference type="NCBI Taxonomy" id="29729"/>
    <lineage>
        <taxon>Eukaryota</taxon>
        <taxon>Viridiplantae</taxon>
        <taxon>Streptophyta</taxon>
        <taxon>Embryophyta</taxon>
        <taxon>Tracheophyta</taxon>
        <taxon>Spermatophyta</taxon>
        <taxon>Magnoliopsida</taxon>
        <taxon>eudicotyledons</taxon>
        <taxon>Gunneridae</taxon>
        <taxon>Pentapetalae</taxon>
        <taxon>rosids</taxon>
        <taxon>malvids</taxon>
        <taxon>Malvales</taxon>
        <taxon>Malvaceae</taxon>
        <taxon>Malvoideae</taxon>
        <taxon>Gossypium</taxon>
    </lineage>
</organism>
<comment type="caution">
    <text evidence="1">The sequence shown here is derived from an EMBL/GenBank/DDBJ whole genome shotgun (WGS) entry which is preliminary data.</text>
</comment>
<name>A0ABR0Q9W4_GOSAR</name>
<proteinExistence type="predicted"/>
<reference evidence="1 2" key="1">
    <citation type="submission" date="2023-03" db="EMBL/GenBank/DDBJ databases">
        <title>WGS of Gossypium arboreum.</title>
        <authorList>
            <person name="Yu D."/>
        </authorList>
    </citation>
    <scope>NUCLEOTIDE SEQUENCE [LARGE SCALE GENOMIC DNA]</scope>
    <source>
        <tissue evidence="1">Leaf</tissue>
    </source>
</reference>
<accession>A0ABR0Q9W4</accession>
<evidence type="ECO:0000313" key="2">
    <source>
        <dbReference type="Proteomes" id="UP001358586"/>
    </source>
</evidence>